<comment type="caution">
    <text evidence="6">The sequence shown here is derived from an EMBL/GenBank/DDBJ whole genome shotgun (WGS) entry which is preliminary data.</text>
</comment>
<dbReference type="InterPro" id="IPR036390">
    <property type="entry name" value="WH_DNA-bd_sf"/>
</dbReference>
<feature type="domain" description="HTH lysR-type" evidence="5">
    <location>
        <begin position="10"/>
        <end position="67"/>
    </location>
</feature>
<dbReference type="Pfam" id="PF00126">
    <property type="entry name" value="HTH_1"/>
    <property type="match status" value="1"/>
</dbReference>
<evidence type="ECO:0000256" key="2">
    <source>
        <dbReference type="ARBA" id="ARBA00023015"/>
    </source>
</evidence>
<evidence type="ECO:0000259" key="5">
    <source>
        <dbReference type="PROSITE" id="PS50931"/>
    </source>
</evidence>
<dbReference type="AlphaFoldDB" id="A0A5V0B9H6"/>
<keyword evidence="2" id="KW-0805">Transcription regulation</keyword>
<evidence type="ECO:0000313" key="6">
    <source>
        <dbReference type="EMBL" id="EBS5459102.1"/>
    </source>
</evidence>
<dbReference type="Gene3D" id="1.10.10.10">
    <property type="entry name" value="Winged helix-like DNA-binding domain superfamily/Winged helix DNA-binding domain"/>
    <property type="match status" value="1"/>
</dbReference>
<keyword evidence="3" id="KW-0238">DNA-binding</keyword>
<dbReference type="InterPro" id="IPR050389">
    <property type="entry name" value="LysR-type_TF"/>
</dbReference>
<reference evidence="6" key="1">
    <citation type="submission" date="2018-07" db="EMBL/GenBank/DDBJ databases">
        <authorList>
            <person name="Ashton P.M."/>
            <person name="Dallman T."/>
            <person name="Nair S."/>
            <person name="De Pinna E."/>
            <person name="Peters T."/>
            <person name="Grant K."/>
        </authorList>
    </citation>
    <scope>NUCLEOTIDE SEQUENCE</scope>
    <source>
        <strain evidence="6">245081</strain>
    </source>
</reference>
<dbReference type="PROSITE" id="PS50931">
    <property type="entry name" value="HTH_LYSR"/>
    <property type="match status" value="1"/>
</dbReference>
<evidence type="ECO:0000256" key="3">
    <source>
        <dbReference type="ARBA" id="ARBA00023125"/>
    </source>
</evidence>
<protein>
    <submittedName>
        <fullName evidence="6">LysR family transcriptional regulator</fullName>
    </submittedName>
</protein>
<dbReference type="SUPFAM" id="SSF53850">
    <property type="entry name" value="Periplasmic binding protein-like II"/>
    <property type="match status" value="1"/>
</dbReference>
<dbReference type="InterPro" id="IPR005119">
    <property type="entry name" value="LysR_subst-bd"/>
</dbReference>
<dbReference type="PRINTS" id="PR00039">
    <property type="entry name" value="HTHLYSR"/>
</dbReference>
<dbReference type="InterPro" id="IPR000847">
    <property type="entry name" value="LysR_HTH_N"/>
</dbReference>
<dbReference type="InterPro" id="IPR036388">
    <property type="entry name" value="WH-like_DNA-bd_sf"/>
</dbReference>
<name>A0A5V0B9H6_SALEN</name>
<dbReference type="PANTHER" id="PTHR30118:SF15">
    <property type="entry name" value="TRANSCRIPTIONAL REGULATORY PROTEIN"/>
    <property type="match status" value="1"/>
</dbReference>
<sequence>MMKPLLLRNLDLNLLYAFSILMEELNVSRAAERLYIGQPGLSAALKRLREALDDQLFVRVGRKLQPTARAQAIAPDIARALAAIERSIQPLNAFDPKSWTGEFRVGLCDNLEMAFFGALTANLREKAPHARVVAVAATKRDSVTLLDEGAYDFSVAVHNEPASWHVRVPLFDQHLMCLYDSRSMQFSSPISIEDYLNAQHVTVSSQGSDTQELDNFLQKAGIRREVAASVSRYAAVGPVLQSIGAIATVPETVAFCMARIYGLKTSPTPVQLPSEPISMLYRKVDDASGSSAWFRQQFMEVTAYTLSGLDPDAKCVHRGSGSHVRKDEHI</sequence>
<dbReference type="PANTHER" id="PTHR30118">
    <property type="entry name" value="HTH-TYPE TRANSCRIPTIONAL REGULATOR LEUO-RELATED"/>
    <property type="match status" value="1"/>
</dbReference>
<proteinExistence type="inferred from homology"/>
<evidence type="ECO:0000256" key="4">
    <source>
        <dbReference type="ARBA" id="ARBA00023163"/>
    </source>
</evidence>
<dbReference type="SUPFAM" id="SSF46785">
    <property type="entry name" value="Winged helix' DNA-binding domain"/>
    <property type="match status" value="1"/>
</dbReference>
<organism evidence="6">
    <name type="scientific">Salmonella enteritidis</name>
    <dbReference type="NCBI Taxonomy" id="149539"/>
    <lineage>
        <taxon>Bacteria</taxon>
        <taxon>Pseudomonadati</taxon>
        <taxon>Pseudomonadota</taxon>
        <taxon>Gammaproteobacteria</taxon>
        <taxon>Enterobacterales</taxon>
        <taxon>Enterobacteriaceae</taxon>
        <taxon>Salmonella</taxon>
    </lineage>
</organism>
<comment type="similarity">
    <text evidence="1">Belongs to the LysR transcriptional regulatory family.</text>
</comment>
<dbReference type="GO" id="GO:0003700">
    <property type="term" value="F:DNA-binding transcription factor activity"/>
    <property type="evidence" value="ECO:0007669"/>
    <property type="project" value="InterPro"/>
</dbReference>
<dbReference type="EMBL" id="AAGVVM010000029">
    <property type="protein sequence ID" value="EBS5459102.1"/>
    <property type="molecule type" value="Genomic_DNA"/>
</dbReference>
<accession>A0A5V0B9H6</accession>
<dbReference type="GO" id="GO:0003677">
    <property type="term" value="F:DNA binding"/>
    <property type="evidence" value="ECO:0007669"/>
    <property type="project" value="UniProtKB-KW"/>
</dbReference>
<dbReference type="Gene3D" id="3.40.190.10">
    <property type="entry name" value="Periplasmic binding protein-like II"/>
    <property type="match status" value="2"/>
</dbReference>
<gene>
    <name evidence="6" type="ORF">DUU06_15615</name>
</gene>
<dbReference type="Pfam" id="PF03466">
    <property type="entry name" value="LysR_substrate"/>
    <property type="match status" value="1"/>
</dbReference>
<keyword evidence="4" id="KW-0804">Transcription</keyword>
<evidence type="ECO:0000256" key="1">
    <source>
        <dbReference type="ARBA" id="ARBA00009437"/>
    </source>
</evidence>